<proteinExistence type="predicted"/>
<sequence length="92" mass="10942">MEMNEWVTDQPITPEILNREQKREEQERSDLNRTKPGQINPRFNQKQLLQITVLIIEMELIQTQKTYALFCSLFARDTMTMVDLYLDGSLHL</sequence>
<dbReference type="EMBL" id="JARBJD010000108">
    <property type="protein sequence ID" value="KAK2952087.1"/>
    <property type="molecule type" value="Genomic_DNA"/>
</dbReference>
<evidence type="ECO:0000256" key="1">
    <source>
        <dbReference type="SAM" id="MobiDB-lite"/>
    </source>
</evidence>
<evidence type="ECO:0000313" key="2">
    <source>
        <dbReference type="EMBL" id="KAK2952087.1"/>
    </source>
</evidence>
<protein>
    <submittedName>
        <fullName evidence="2">Uncharacterized protein</fullName>
    </submittedName>
</protein>
<feature type="compositionally biased region" description="Basic and acidic residues" evidence="1">
    <location>
        <begin position="17"/>
        <end position="33"/>
    </location>
</feature>
<evidence type="ECO:0000313" key="3">
    <source>
        <dbReference type="Proteomes" id="UP001281761"/>
    </source>
</evidence>
<name>A0ABQ9XI31_9EUKA</name>
<keyword evidence="3" id="KW-1185">Reference proteome</keyword>
<comment type="caution">
    <text evidence="2">The sequence shown here is derived from an EMBL/GenBank/DDBJ whole genome shotgun (WGS) entry which is preliminary data.</text>
</comment>
<feature type="region of interest" description="Disordered" evidence="1">
    <location>
        <begin position="1"/>
        <end position="39"/>
    </location>
</feature>
<dbReference type="Proteomes" id="UP001281761">
    <property type="component" value="Unassembled WGS sequence"/>
</dbReference>
<accession>A0ABQ9XI31</accession>
<reference evidence="2 3" key="1">
    <citation type="journal article" date="2022" name="bioRxiv">
        <title>Genomics of Preaxostyla Flagellates Illuminates Evolutionary Transitions and the Path Towards Mitochondrial Loss.</title>
        <authorList>
            <person name="Novak L.V.F."/>
            <person name="Treitli S.C."/>
            <person name="Pyrih J."/>
            <person name="Halakuc P."/>
            <person name="Pipaliya S.V."/>
            <person name="Vacek V."/>
            <person name="Brzon O."/>
            <person name="Soukal P."/>
            <person name="Eme L."/>
            <person name="Dacks J.B."/>
            <person name="Karnkowska A."/>
            <person name="Elias M."/>
            <person name="Hampl V."/>
        </authorList>
    </citation>
    <scope>NUCLEOTIDE SEQUENCE [LARGE SCALE GENOMIC DNA]</scope>
    <source>
        <strain evidence="2">NAU3</strain>
        <tissue evidence="2">Gut</tissue>
    </source>
</reference>
<organism evidence="2 3">
    <name type="scientific">Blattamonas nauphoetae</name>
    <dbReference type="NCBI Taxonomy" id="2049346"/>
    <lineage>
        <taxon>Eukaryota</taxon>
        <taxon>Metamonada</taxon>
        <taxon>Preaxostyla</taxon>
        <taxon>Oxymonadida</taxon>
        <taxon>Blattamonas</taxon>
    </lineage>
</organism>
<gene>
    <name evidence="2" type="ORF">BLNAU_12938</name>
</gene>